<dbReference type="SUPFAM" id="SSF51215">
    <property type="entry name" value="Regulatory protein AraC"/>
    <property type="match status" value="1"/>
</dbReference>
<evidence type="ECO:0000313" key="5">
    <source>
        <dbReference type="EMBL" id="MBO2453504.1"/>
    </source>
</evidence>
<dbReference type="InterPro" id="IPR050204">
    <property type="entry name" value="AraC_XylS_family_regulators"/>
</dbReference>
<keyword evidence="2" id="KW-0238">DNA-binding</keyword>
<dbReference type="EMBL" id="JAGEOJ010000021">
    <property type="protein sequence ID" value="MBO2453504.1"/>
    <property type="molecule type" value="Genomic_DNA"/>
</dbReference>
<evidence type="ECO:0000256" key="3">
    <source>
        <dbReference type="ARBA" id="ARBA00023163"/>
    </source>
</evidence>
<dbReference type="GO" id="GO:0043565">
    <property type="term" value="F:sequence-specific DNA binding"/>
    <property type="evidence" value="ECO:0007669"/>
    <property type="project" value="InterPro"/>
</dbReference>
<keyword evidence="1" id="KW-0805">Transcription regulation</keyword>
<organism evidence="5 6">
    <name type="scientific">Actinomadura barringtoniae</name>
    <dbReference type="NCBI Taxonomy" id="1427535"/>
    <lineage>
        <taxon>Bacteria</taxon>
        <taxon>Bacillati</taxon>
        <taxon>Actinomycetota</taxon>
        <taxon>Actinomycetes</taxon>
        <taxon>Streptosporangiales</taxon>
        <taxon>Thermomonosporaceae</taxon>
        <taxon>Actinomadura</taxon>
    </lineage>
</organism>
<evidence type="ECO:0000256" key="2">
    <source>
        <dbReference type="ARBA" id="ARBA00023125"/>
    </source>
</evidence>
<dbReference type="AlphaFoldDB" id="A0A939T8T3"/>
<evidence type="ECO:0000259" key="4">
    <source>
        <dbReference type="PROSITE" id="PS01124"/>
    </source>
</evidence>
<reference evidence="5" key="1">
    <citation type="submission" date="2021-03" db="EMBL/GenBank/DDBJ databases">
        <authorList>
            <person name="Kanchanasin P."/>
            <person name="Saeng-In P."/>
            <person name="Phongsopitanun W."/>
            <person name="Yuki M."/>
            <person name="Kudo T."/>
            <person name="Ohkuma M."/>
            <person name="Tanasupawat S."/>
        </authorList>
    </citation>
    <scope>NUCLEOTIDE SEQUENCE</scope>
    <source>
        <strain evidence="5">GKU 128</strain>
    </source>
</reference>
<gene>
    <name evidence="5" type="ORF">J4573_40880</name>
</gene>
<dbReference type="PANTHER" id="PTHR46796">
    <property type="entry name" value="HTH-TYPE TRANSCRIPTIONAL ACTIVATOR RHAS-RELATED"/>
    <property type="match status" value="1"/>
</dbReference>
<keyword evidence="6" id="KW-1185">Reference proteome</keyword>
<dbReference type="InterPro" id="IPR037923">
    <property type="entry name" value="HTH-like"/>
</dbReference>
<evidence type="ECO:0000256" key="1">
    <source>
        <dbReference type="ARBA" id="ARBA00023015"/>
    </source>
</evidence>
<name>A0A939T8T3_9ACTN</name>
<dbReference type="InterPro" id="IPR018060">
    <property type="entry name" value="HTH_AraC"/>
</dbReference>
<feature type="domain" description="HTH araC/xylS-type" evidence="4">
    <location>
        <begin position="201"/>
        <end position="298"/>
    </location>
</feature>
<dbReference type="Pfam" id="PF02311">
    <property type="entry name" value="AraC_binding"/>
    <property type="match status" value="1"/>
</dbReference>
<protein>
    <submittedName>
        <fullName evidence="5">AraC family transcriptional regulator</fullName>
    </submittedName>
</protein>
<comment type="caution">
    <text evidence="5">The sequence shown here is derived from an EMBL/GenBank/DDBJ whole genome shotgun (WGS) entry which is preliminary data.</text>
</comment>
<dbReference type="Pfam" id="PF12833">
    <property type="entry name" value="HTH_18"/>
    <property type="match status" value="1"/>
</dbReference>
<dbReference type="PROSITE" id="PS01124">
    <property type="entry name" value="HTH_ARAC_FAMILY_2"/>
    <property type="match status" value="1"/>
</dbReference>
<dbReference type="InterPro" id="IPR009057">
    <property type="entry name" value="Homeodomain-like_sf"/>
</dbReference>
<dbReference type="GO" id="GO:0003700">
    <property type="term" value="F:DNA-binding transcription factor activity"/>
    <property type="evidence" value="ECO:0007669"/>
    <property type="project" value="InterPro"/>
</dbReference>
<dbReference type="PANTHER" id="PTHR46796:SF2">
    <property type="entry name" value="TRANSCRIPTIONAL REGULATORY PROTEIN"/>
    <property type="match status" value="1"/>
</dbReference>
<evidence type="ECO:0000313" key="6">
    <source>
        <dbReference type="Proteomes" id="UP000669179"/>
    </source>
</evidence>
<sequence length="365" mass="38388">MDGALRPGPDRAVWTRVGGIQGSALDLLAARIGSRHYAPHIHDEYAIGVCTDGVEVMDYRGERHLTGPGSIVVVEPGETHTGGPAEIGGFAYRVLYPGAALLAEGAGLTDDDDPASTETSGALPHFRDAIVPDPELAAELRRVHLVLSRSGDPLEGESRLLEVLRVLVRRHGCRTARSAKAAGRVHLAAGASGAARARVARAVADRLADELTDPPTLAELAADLGLSRYQLLRAFRDSMGMPPYAWLAQHRVGRARRLLDAGHRPAEAASLVGFADQAHLTRWFRRVLAVTPGEYRTSVRSGIRDGVRNGTGEGIRDDLRDGVRSGLGGGIRGGLSGGIRDGIGGGIRDGVCNSVQDSGRGGTAG</sequence>
<dbReference type="InterPro" id="IPR003313">
    <property type="entry name" value="AraC-bd"/>
</dbReference>
<dbReference type="Proteomes" id="UP000669179">
    <property type="component" value="Unassembled WGS sequence"/>
</dbReference>
<dbReference type="Gene3D" id="1.10.10.60">
    <property type="entry name" value="Homeodomain-like"/>
    <property type="match status" value="1"/>
</dbReference>
<proteinExistence type="predicted"/>
<keyword evidence="3" id="KW-0804">Transcription</keyword>
<accession>A0A939T8T3</accession>
<dbReference type="SUPFAM" id="SSF46689">
    <property type="entry name" value="Homeodomain-like"/>
    <property type="match status" value="2"/>
</dbReference>
<dbReference type="SMART" id="SM00342">
    <property type="entry name" value="HTH_ARAC"/>
    <property type="match status" value="1"/>
</dbReference>